<protein>
    <submittedName>
        <fullName evidence="1">Uncharacterized protein</fullName>
    </submittedName>
</protein>
<evidence type="ECO:0000313" key="2">
    <source>
        <dbReference type="Proteomes" id="UP001162992"/>
    </source>
</evidence>
<sequence>MNIITWNVRELNSPIRLSLLQHYLSSLRHSNLVVCLQETKISGFFLHVLTKSFARNFHYSCTSADGTRGGLVTLISRDWRLAAHFSLPGGRANICTISKCGFSFNVVNVYAPNFPLARSDLWNAISLSNSFPLIIAGDFNMYLHSLNGSNRIFFAERLTWTGLVDGFNCSDAIVLCNSPRLHTWSNGRLPPSIRLQDLIDSIYRIMATRLVFLLVLLSPLSRSLTTFWSIFSSCFTLPRLPNAIMFTS</sequence>
<organism evidence="1 2">
    <name type="scientific">Diphasiastrum complanatum</name>
    <name type="common">Issler's clubmoss</name>
    <name type="synonym">Lycopodium complanatum</name>
    <dbReference type="NCBI Taxonomy" id="34168"/>
    <lineage>
        <taxon>Eukaryota</taxon>
        <taxon>Viridiplantae</taxon>
        <taxon>Streptophyta</taxon>
        <taxon>Embryophyta</taxon>
        <taxon>Tracheophyta</taxon>
        <taxon>Lycopodiopsida</taxon>
        <taxon>Lycopodiales</taxon>
        <taxon>Lycopodiaceae</taxon>
        <taxon>Lycopodioideae</taxon>
        <taxon>Diphasiastrum</taxon>
    </lineage>
</organism>
<reference evidence="2" key="1">
    <citation type="journal article" date="2024" name="Proc. Natl. Acad. Sci. U.S.A.">
        <title>Extraordinary preservation of gene collinearity over three hundred million years revealed in homosporous lycophytes.</title>
        <authorList>
            <person name="Li C."/>
            <person name="Wickell D."/>
            <person name="Kuo L.Y."/>
            <person name="Chen X."/>
            <person name="Nie B."/>
            <person name="Liao X."/>
            <person name="Peng D."/>
            <person name="Ji J."/>
            <person name="Jenkins J."/>
            <person name="Williams M."/>
            <person name="Shu S."/>
            <person name="Plott C."/>
            <person name="Barry K."/>
            <person name="Rajasekar S."/>
            <person name="Grimwood J."/>
            <person name="Han X."/>
            <person name="Sun S."/>
            <person name="Hou Z."/>
            <person name="He W."/>
            <person name="Dai G."/>
            <person name="Sun C."/>
            <person name="Schmutz J."/>
            <person name="Leebens-Mack J.H."/>
            <person name="Li F.W."/>
            <person name="Wang L."/>
        </authorList>
    </citation>
    <scope>NUCLEOTIDE SEQUENCE [LARGE SCALE GENOMIC DNA]</scope>
    <source>
        <strain evidence="2">cv. PW_Plant_1</strain>
    </source>
</reference>
<dbReference type="Proteomes" id="UP001162992">
    <property type="component" value="Chromosome 23"/>
</dbReference>
<dbReference type="EMBL" id="CM055114">
    <property type="protein sequence ID" value="KAJ7513473.1"/>
    <property type="molecule type" value="Genomic_DNA"/>
</dbReference>
<name>A0ACC2A7F9_DIPCM</name>
<accession>A0ACC2A7F9</accession>
<comment type="caution">
    <text evidence="1">The sequence shown here is derived from an EMBL/GenBank/DDBJ whole genome shotgun (WGS) entry which is preliminary data.</text>
</comment>
<gene>
    <name evidence="1" type="ORF">O6H91_23G001200</name>
</gene>
<evidence type="ECO:0000313" key="1">
    <source>
        <dbReference type="EMBL" id="KAJ7513473.1"/>
    </source>
</evidence>
<proteinExistence type="predicted"/>
<keyword evidence="2" id="KW-1185">Reference proteome</keyword>